<evidence type="ECO:0000313" key="4">
    <source>
        <dbReference type="Proteomes" id="UP000243459"/>
    </source>
</evidence>
<dbReference type="OMA" id="EWAATSM"/>
<protein>
    <recommendedName>
        <fullName evidence="2">DNA/RNA-binding domain-containing protein</fullName>
    </recommendedName>
</protein>
<dbReference type="SUPFAM" id="SSF48452">
    <property type="entry name" value="TPR-like"/>
    <property type="match status" value="1"/>
</dbReference>
<name>A0A5P1EWY2_ASPOF</name>
<dbReference type="GO" id="GO:0005697">
    <property type="term" value="C:telomerase holoenzyme complex"/>
    <property type="evidence" value="ECO:0007669"/>
    <property type="project" value="TreeGrafter"/>
</dbReference>
<proteinExistence type="predicted"/>
<evidence type="ECO:0000259" key="2">
    <source>
        <dbReference type="Pfam" id="PF10373"/>
    </source>
</evidence>
<feature type="compositionally biased region" description="Polar residues" evidence="1">
    <location>
        <begin position="304"/>
        <end position="321"/>
    </location>
</feature>
<accession>A0A5P1EWY2</accession>
<dbReference type="Gramene" id="ONK70354">
    <property type="protein sequence ID" value="ONK70354"/>
    <property type="gene ID" value="A4U43_C05F32860"/>
</dbReference>
<dbReference type="GO" id="GO:0000184">
    <property type="term" value="P:nuclear-transcribed mRNA catabolic process, nonsense-mediated decay"/>
    <property type="evidence" value="ECO:0007669"/>
    <property type="project" value="TreeGrafter"/>
</dbReference>
<sequence length="713" mass="77952">MSSGPEEELNFGQDAAENGLFILRLIAILIFTVHNVSKESDGQSYAEILQRTVLLQNAFTAAFEFSGHIIKRCVQLQDAVSSFLLPAILVFIEWLACHHDIAAGSDVEEKQGVARSFFWNQCVTLMNKLISSGLFSGDGDEDQTCFFDMSRYDEGETGNRLALWEDFELRGFLPLVPAQLILDFSRKHSYGSDGSEKEKQARVQRILAAGRALMGVVRVDQNTIYFDPRLKRFVIGIEPPVMDYDMCNDLSDASNLNLTKPAGPVESTFDYGTAQPKAQVFADGEDEEEEIVFKPTVGEKHPSITASTSMSTANGTNQHEQISTKEEWAATSMSTANETIQPAQISSKGEWANYGTQLPTPLSNVQMPAGFHTSSSLDLSAVNQHEQISTKGEWAATSMSTASETIQPAQISSKGEWPNFGIQIPVSLSNFQMPTGLRTSSSQDLSGVNFFQQPLPHMNLNTSKWLTEQAALISNGLKNFNINGNGFLANQGSQEGLSSMQPTAFAFSPLVSSSSIDPISSRSSGQPKFAESFVPSTLDSVMLPPVTSDALTVKPSGPLLTALRKAPVSRPVRHLGPPPGFSNIPSKQLGDFSLELGLNEQNPQIDDYSWLDGYQSSSGKALGMESSVNHAAHMYQHPPADSTVKLNGAMSFPFPGKQVSGVQAQVINEKWQNIQPFDHHKANSEQQLQQASFQPSMMPEQHQAQSLWSGYFV</sequence>
<dbReference type="InterPro" id="IPR045153">
    <property type="entry name" value="Est1/Ebs1-like"/>
</dbReference>
<feature type="region of interest" description="Disordered" evidence="1">
    <location>
        <begin position="294"/>
        <end position="322"/>
    </location>
</feature>
<dbReference type="Pfam" id="PF10373">
    <property type="entry name" value="EST1_DNA_bind"/>
    <property type="match status" value="1"/>
</dbReference>
<dbReference type="Proteomes" id="UP000243459">
    <property type="component" value="Chromosome 5"/>
</dbReference>
<dbReference type="PANTHER" id="PTHR15696:SF25">
    <property type="entry name" value="OS08G0305300 PROTEIN"/>
    <property type="match status" value="1"/>
</dbReference>
<dbReference type="InterPro" id="IPR018834">
    <property type="entry name" value="DNA/RNA-bd_Est1-type"/>
</dbReference>
<reference evidence="4" key="1">
    <citation type="journal article" date="2017" name="Nat. Commun.">
        <title>The asparagus genome sheds light on the origin and evolution of a young Y chromosome.</title>
        <authorList>
            <person name="Harkess A."/>
            <person name="Zhou J."/>
            <person name="Xu C."/>
            <person name="Bowers J.E."/>
            <person name="Van der Hulst R."/>
            <person name="Ayyampalayam S."/>
            <person name="Mercati F."/>
            <person name="Riccardi P."/>
            <person name="McKain M.R."/>
            <person name="Kakrana A."/>
            <person name="Tang H."/>
            <person name="Ray J."/>
            <person name="Groenendijk J."/>
            <person name="Arikit S."/>
            <person name="Mathioni S.M."/>
            <person name="Nakano M."/>
            <person name="Shan H."/>
            <person name="Telgmann-Rauber A."/>
            <person name="Kanno A."/>
            <person name="Yue Z."/>
            <person name="Chen H."/>
            <person name="Li W."/>
            <person name="Chen Y."/>
            <person name="Xu X."/>
            <person name="Zhang Y."/>
            <person name="Luo S."/>
            <person name="Chen H."/>
            <person name="Gao J."/>
            <person name="Mao Z."/>
            <person name="Pires J.C."/>
            <person name="Luo M."/>
            <person name="Kudrna D."/>
            <person name="Wing R.A."/>
            <person name="Meyers B.C."/>
            <person name="Yi K."/>
            <person name="Kong H."/>
            <person name="Lavrijsen P."/>
            <person name="Sunseri F."/>
            <person name="Falavigna A."/>
            <person name="Ye Y."/>
            <person name="Leebens-Mack J.H."/>
            <person name="Chen G."/>
        </authorList>
    </citation>
    <scope>NUCLEOTIDE SEQUENCE [LARGE SCALE GENOMIC DNA]</scope>
    <source>
        <strain evidence="4">cv. DH0086</strain>
    </source>
</reference>
<evidence type="ECO:0000256" key="1">
    <source>
        <dbReference type="SAM" id="MobiDB-lite"/>
    </source>
</evidence>
<evidence type="ECO:0000313" key="3">
    <source>
        <dbReference type="EMBL" id="ONK70354.1"/>
    </source>
</evidence>
<dbReference type="EMBL" id="CM007385">
    <property type="protein sequence ID" value="ONK70354.1"/>
    <property type="molecule type" value="Genomic_DNA"/>
</dbReference>
<gene>
    <name evidence="3" type="ORF">A4U43_C05F32860</name>
</gene>
<dbReference type="InterPro" id="IPR011990">
    <property type="entry name" value="TPR-like_helical_dom_sf"/>
</dbReference>
<organism evidence="3 4">
    <name type="scientific">Asparagus officinalis</name>
    <name type="common">Garden asparagus</name>
    <dbReference type="NCBI Taxonomy" id="4686"/>
    <lineage>
        <taxon>Eukaryota</taxon>
        <taxon>Viridiplantae</taxon>
        <taxon>Streptophyta</taxon>
        <taxon>Embryophyta</taxon>
        <taxon>Tracheophyta</taxon>
        <taxon>Spermatophyta</taxon>
        <taxon>Magnoliopsida</taxon>
        <taxon>Liliopsida</taxon>
        <taxon>Asparagales</taxon>
        <taxon>Asparagaceae</taxon>
        <taxon>Asparagoideae</taxon>
        <taxon>Asparagus</taxon>
    </lineage>
</organism>
<feature type="domain" description="DNA/RNA-binding" evidence="2">
    <location>
        <begin position="17"/>
        <end position="177"/>
    </location>
</feature>
<dbReference type="GO" id="GO:0070034">
    <property type="term" value="F:telomerase RNA binding"/>
    <property type="evidence" value="ECO:0007669"/>
    <property type="project" value="TreeGrafter"/>
</dbReference>
<dbReference type="GO" id="GO:0042162">
    <property type="term" value="F:telomeric DNA binding"/>
    <property type="evidence" value="ECO:0007669"/>
    <property type="project" value="TreeGrafter"/>
</dbReference>
<dbReference type="PANTHER" id="PTHR15696">
    <property type="entry name" value="SMG-7 SUPPRESSOR WITH MORPHOLOGICAL EFFECT ON GENITALIA PROTEIN 7"/>
    <property type="match status" value="1"/>
</dbReference>
<dbReference type="AlphaFoldDB" id="A0A5P1EWY2"/>
<keyword evidence="4" id="KW-1185">Reference proteome</keyword>